<evidence type="ECO:0008006" key="3">
    <source>
        <dbReference type="Google" id="ProtNLM"/>
    </source>
</evidence>
<proteinExistence type="predicted"/>
<dbReference type="Proteomes" id="UP001501556">
    <property type="component" value="Unassembled WGS sequence"/>
</dbReference>
<organism evidence="1 2">
    <name type="scientific">Hymenobacter antarcticus</name>
    <dbReference type="NCBI Taxonomy" id="486270"/>
    <lineage>
        <taxon>Bacteria</taxon>
        <taxon>Pseudomonadati</taxon>
        <taxon>Bacteroidota</taxon>
        <taxon>Cytophagia</taxon>
        <taxon>Cytophagales</taxon>
        <taxon>Hymenobacteraceae</taxon>
        <taxon>Hymenobacter</taxon>
    </lineage>
</organism>
<dbReference type="RefSeq" id="WP_345125937.1">
    <property type="nucleotide sequence ID" value="NZ_BAABDI010000026.1"/>
</dbReference>
<dbReference type="EMBL" id="BAABDI010000026">
    <property type="protein sequence ID" value="GAA3984730.1"/>
    <property type="molecule type" value="Genomic_DNA"/>
</dbReference>
<comment type="caution">
    <text evidence="1">The sequence shown here is derived from an EMBL/GenBank/DDBJ whole genome shotgun (WGS) entry which is preliminary data.</text>
</comment>
<accession>A0ABP7QLS8</accession>
<reference evidence="2" key="1">
    <citation type="journal article" date="2019" name="Int. J. Syst. Evol. Microbiol.">
        <title>The Global Catalogue of Microorganisms (GCM) 10K type strain sequencing project: providing services to taxonomists for standard genome sequencing and annotation.</title>
        <authorList>
            <consortium name="The Broad Institute Genomics Platform"/>
            <consortium name="The Broad Institute Genome Sequencing Center for Infectious Disease"/>
            <person name="Wu L."/>
            <person name="Ma J."/>
        </authorList>
    </citation>
    <scope>NUCLEOTIDE SEQUENCE [LARGE SCALE GENOMIC DNA]</scope>
    <source>
        <strain evidence="2">JCM 17217</strain>
    </source>
</reference>
<sequence>MITSVIGRQFLAAYNAAYGLNLSVAEYFEERFIPLFFDHPKYIMHGGNSRLSNPPFKKGQYPDTADRHKRIGELLNFIRTDPAGSSPVGFPSTDVLATTSGQVSGATMPVSADEVMFSWVGGALGVGVQGALSLLVPVPEVLLALEKGWHVYRRLLTDRPELRPNQVNTWNGQWLRSFGANPNLLTDGIFLSDAFSVDKGIMSAETAPWTDALLALVKLLPPAARAQTVYVYNLGQTNTTIGFVPVDLVGIRKPFDLYRKLFGEGEYSSNRSFIQSLFGSGFGFRRACQAGAIGTYALLPKGLRGLMPATKPGEKTKLPDFSKKDDSLLVTYHVYISWLLAMLNDETLWSRAEEAADLLVLHRGAGKKLSRSNANAVDDVLQAGNRRSFIAALTAVVENAPVETLDKFKGLAQRVDTMPPDNFPYFLTLVRFCYALADRQQTTAPAQTALGI</sequence>
<protein>
    <recommendedName>
        <fullName evidence="3">CRISPR-associated protein Cst1</fullName>
    </recommendedName>
</protein>
<evidence type="ECO:0000313" key="1">
    <source>
        <dbReference type="EMBL" id="GAA3984730.1"/>
    </source>
</evidence>
<keyword evidence="2" id="KW-1185">Reference proteome</keyword>
<gene>
    <name evidence="1" type="ORF">GCM10022407_32150</name>
</gene>
<name>A0ABP7QLS8_9BACT</name>
<evidence type="ECO:0000313" key="2">
    <source>
        <dbReference type="Proteomes" id="UP001501556"/>
    </source>
</evidence>